<evidence type="ECO:0000256" key="3">
    <source>
        <dbReference type="ARBA" id="ARBA00022553"/>
    </source>
</evidence>
<keyword evidence="5" id="KW-0547">Nucleotide-binding</keyword>
<dbReference type="InterPro" id="IPR036097">
    <property type="entry name" value="HisK_dim/P_sf"/>
</dbReference>
<dbReference type="Pfam" id="PF00512">
    <property type="entry name" value="HisKA"/>
    <property type="match status" value="1"/>
</dbReference>
<evidence type="ECO:0000313" key="12">
    <source>
        <dbReference type="EMBL" id="QEG39502.1"/>
    </source>
</evidence>
<evidence type="ECO:0000256" key="8">
    <source>
        <dbReference type="ARBA" id="ARBA00023012"/>
    </source>
</evidence>
<dbReference type="InterPro" id="IPR003594">
    <property type="entry name" value="HATPase_dom"/>
</dbReference>
<name>A0A5B9QNM9_9BACT</name>
<comment type="catalytic activity">
    <reaction evidence="1">
        <text>ATP + protein L-histidine = ADP + protein N-phospho-L-histidine.</text>
        <dbReference type="EC" id="2.7.13.3"/>
    </reaction>
</comment>
<dbReference type="GO" id="GO:0030295">
    <property type="term" value="F:protein kinase activator activity"/>
    <property type="evidence" value="ECO:0007669"/>
    <property type="project" value="TreeGrafter"/>
</dbReference>
<evidence type="ECO:0000256" key="6">
    <source>
        <dbReference type="ARBA" id="ARBA00022777"/>
    </source>
</evidence>
<evidence type="ECO:0000256" key="5">
    <source>
        <dbReference type="ARBA" id="ARBA00022741"/>
    </source>
</evidence>
<dbReference type="SMART" id="SM00387">
    <property type="entry name" value="HATPase_c"/>
    <property type="match status" value="1"/>
</dbReference>
<evidence type="ECO:0000256" key="4">
    <source>
        <dbReference type="ARBA" id="ARBA00022679"/>
    </source>
</evidence>
<dbReference type="InterPro" id="IPR003661">
    <property type="entry name" value="HisK_dim/P_dom"/>
</dbReference>
<dbReference type="PANTHER" id="PTHR42878:SF7">
    <property type="entry name" value="SENSOR HISTIDINE KINASE GLRK"/>
    <property type="match status" value="1"/>
</dbReference>
<dbReference type="Proteomes" id="UP000325286">
    <property type="component" value="Chromosome"/>
</dbReference>
<dbReference type="InterPro" id="IPR004358">
    <property type="entry name" value="Sig_transdc_His_kin-like_C"/>
</dbReference>
<feature type="compositionally biased region" description="Low complexity" evidence="9">
    <location>
        <begin position="139"/>
        <end position="160"/>
    </location>
</feature>
<dbReference type="SMART" id="SM00388">
    <property type="entry name" value="HisKA"/>
    <property type="match status" value="1"/>
</dbReference>
<evidence type="ECO:0000259" key="11">
    <source>
        <dbReference type="PROSITE" id="PS50109"/>
    </source>
</evidence>
<dbReference type="KEGG" id="rul:UC8_14970"/>
<keyword evidence="10" id="KW-0812">Transmembrane</keyword>
<dbReference type="EC" id="2.7.13.3" evidence="2"/>
<sequence length="563" mass="61909">MPRSFAIALIVLVVAPLVLLGWLMSLTMRNQRIETRQRLTVILESRLQEMDQRISARLQQTQRQILQTLAESSERSGVDLVGHVEQQQPAVRRGLWLSRQNVLVYPSQPLSDQSESVALYAGLKRLVLDRRSPNSEENASAVSPPSDSPPAALAQAVVPQKSSAPAKTSAVGQARGGGKSASTADAYWQVWYFDQGLQLILWLPQSDGSTIGFLLERGRWLADLISVLPDTQDPLSSEDDRDAAGYTVLVDSSERVVYRWGLGTDERTPLAAEIPVSDPLSAWRLRYYSDLTTLATGPFQWGWIASLLGVGVLLLTLGGYIATGVSRQMRAARQRVSFAGQVSHELRTPLTNIRLYAELAEADISQLPASVQRDALQNRLQVIEGESQRLTRLVSGVLEWVSEPGRRRPLRLQPVCPDEVIDQAIEQFRPSFAAAELSIQHSAAANRTVPLDVDIIELILVNLLSNVEKYASQGESVEVRSEFRDGSLRIVVHDQGPGIPSRQHQHVFKPFARLDDSVSAPSGTGIGLSIARTAARRHGGELRLLPQREGACFELTIPVSSLS</sequence>
<dbReference type="CDD" id="cd00082">
    <property type="entry name" value="HisKA"/>
    <property type="match status" value="1"/>
</dbReference>
<dbReference type="RefSeq" id="WP_068136868.1">
    <property type="nucleotide sequence ID" value="NZ_CP042914.1"/>
</dbReference>
<dbReference type="AlphaFoldDB" id="A0A5B9QNM9"/>
<gene>
    <name evidence="12" type="primary">senX3</name>
    <name evidence="12" type="ORF">UC8_14970</name>
</gene>
<dbReference type="PROSITE" id="PS50109">
    <property type="entry name" value="HIS_KIN"/>
    <property type="match status" value="1"/>
</dbReference>
<evidence type="ECO:0000256" key="9">
    <source>
        <dbReference type="SAM" id="MobiDB-lite"/>
    </source>
</evidence>
<keyword evidence="4 12" id="KW-0808">Transferase</keyword>
<dbReference type="SUPFAM" id="SSF55874">
    <property type="entry name" value="ATPase domain of HSP90 chaperone/DNA topoisomerase II/histidine kinase"/>
    <property type="match status" value="1"/>
</dbReference>
<dbReference type="InterPro" id="IPR036890">
    <property type="entry name" value="HATPase_C_sf"/>
</dbReference>
<dbReference type="OrthoDB" id="9813151at2"/>
<dbReference type="PANTHER" id="PTHR42878">
    <property type="entry name" value="TWO-COMPONENT HISTIDINE KINASE"/>
    <property type="match status" value="1"/>
</dbReference>
<accession>A0A5B9QNM9</accession>
<keyword evidence="8" id="KW-0902">Two-component regulatory system</keyword>
<keyword evidence="3" id="KW-0597">Phosphoprotein</keyword>
<dbReference type="InterPro" id="IPR050351">
    <property type="entry name" value="BphY/WalK/GraS-like"/>
</dbReference>
<keyword evidence="10" id="KW-0472">Membrane</keyword>
<evidence type="ECO:0000256" key="2">
    <source>
        <dbReference type="ARBA" id="ARBA00012438"/>
    </source>
</evidence>
<feature type="domain" description="Histidine kinase" evidence="11">
    <location>
        <begin position="341"/>
        <end position="561"/>
    </location>
</feature>
<keyword evidence="13" id="KW-1185">Reference proteome</keyword>
<feature type="region of interest" description="Disordered" evidence="9">
    <location>
        <begin position="132"/>
        <end position="180"/>
    </location>
</feature>
<dbReference type="Gene3D" id="1.10.287.130">
    <property type="match status" value="1"/>
</dbReference>
<dbReference type="Gene3D" id="3.30.565.10">
    <property type="entry name" value="Histidine kinase-like ATPase, C-terminal domain"/>
    <property type="match status" value="1"/>
</dbReference>
<dbReference type="GO" id="GO:0007234">
    <property type="term" value="P:osmosensory signaling via phosphorelay pathway"/>
    <property type="evidence" value="ECO:0007669"/>
    <property type="project" value="TreeGrafter"/>
</dbReference>
<dbReference type="GO" id="GO:0005524">
    <property type="term" value="F:ATP binding"/>
    <property type="evidence" value="ECO:0007669"/>
    <property type="project" value="UniProtKB-KW"/>
</dbReference>
<protein>
    <recommendedName>
        <fullName evidence="2">histidine kinase</fullName>
        <ecNumber evidence="2">2.7.13.3</ecNumber>
    </recommendedName>
</protein>
<evidence type="ECO:0000256" key="7">
    <source>
        <dbReference type="ARBA" id="ARBA00022840"/>
    </source>
</evidence>
<feature type="transmembrane region" description="Helical" evidence="10">
    <location>
        <begin position="301"/>
        <end position="325"/>
    </location>
</feature>
<dbReference type="PRINTS" id="PR00344">
    <property type="entry name" value="BCTRLSENSOR"/>
</dbReference>
<dbReference type="GO" id="GO:0000156">
    <property type="term" value="F:phosphorelay response regulator activity"/>
    <property type="evidence" value="ECO:0007669"/>
    <property type="project" value="TreeGrafter"/>
</dbReference>
<reference evidence="12 13" key="1">
    <citation type="submission" date="2019-08" db="EMBL/GenBank/DDBJ databases">
        <title>Deep-cultivation of Planctomycetes and their phenomic and genomic characterization uncovers novel biology.</title>
        <authorList>
            <person name="Wiegand S."/>
            <person name="Jogler M."/>
            <person name="Boedeker C."/>
            <person name="Pinto D."/>
            <person name="Vollmers J."/>
            <person name="Rivas-Marin E."/>
            <person name="Kohn T."/>
            <person name="Peeters S.H."/>
            <person name="Heuer A."/>
            <person name="Rast P."/>
            <person name="Oberbeckmann S."/>
            <person name="Bunk B."/>
            <person name="Jeske O."/>
            <person name="Meyerdierks A."/>
            <person name="Storesund J.E."/>
            <person name="Kallscheuer N."/>
            <person name="Luecker S."/>
            <person name="Lage O.M."/>
            <person name="Pohl T."/>
            <person name="Merkel B.J."/>
            <person name="Hornburger P."/>
            <person name="Mueller R.-W."/>
            <person name="Bruemmer F."/>
            <person name="Labrenz M."/>
            <person name="Spormann A.M."/>
            <person name="Op den Camp H."/>
            <person name="Overmann J."/>
            <person name="Amann R."/>
            <person name="Jetten M.S.M."/>
            <person name="Mascher T."/>
            <person name="Medema M.H."/>
            <person name="Devos D.P."/>
            <person name="Kaster A.-K."/>
            <person name="Ovreas L."/>
            <person name="Rohde M."/>
            <person name="Galperin M.Y."/>
            <person name="Jogler C."/>
        </authorList>
    </citation>
    <scope>NUCLEOTIDE SEQUENCE [LARGE SCALE GENOMIC DNA]</scope>
    <source>
        <strain evidence="12 13">UC8</strain>
    </source>
</reference>
<keyword evidence="7" id="KW-0067">ATP-binding</keyword>
<dbReference type="GO" id="GO:0000155">
    <property type="term" value="F:phosphorelay sensor kinase activity"/>
    <property type="evidence" value="ECO:0007669"/>
    <property type="project" value="InterPro"/>
</dbReference>
<proteinExistence type="predicted"/>
<dbReference type="Pfam" id="PF02518">
    <property type="entry name" value="HATPase_c"/>
    <property type="match status" value="1"/>
</dbReference>
<keyword evidence="6 12" id="KW-0418">Kinase</keyword>
<dbReference type="EMBL" id="CP042914">
    <property type="protein sequence ID" value="QEG39502.1"/>
    <property type="molecule type" value="Genomic_DNA"/>
</dbReference>
<keyword evidence="10" id="KW-1133">Transmembrane helix</keyword>
<evidence type="ECO:0000256" key="1">
    <source>
        <dbReference type="ARBA" id="ARBA00000085"/>
    </source>
</evidence>
<dbReference type="SUPFAM" id="SSF47384">
    <property type="entry name" value="Homodimeric domain of signal transducing histidine kinase"/>
    <property type="match status" value="1"/>
</dbReference>
<evidence type="ECO:0000256" key="10">
    <source>
        <dbReference type="SAM" id="Phobius"/>
    </source>
</evidence>
<evidence type="ECO:0000313" key="13">
    <source>
        <dbReference type="Proteomes" id="UP000325286"/>
    </source>
</evidence>
<dbReference type="InterPro" id="IPR005467">
    <property type="entry name" value="His_kinase_dom"/>
</dbReference>
<organism evidence="12 13">
    <name type="scientific">Roseimaritima ulvae</name>
    <dbReference type="NCBI Taxonomy" id="980254"/>
    <lineage>
        <taxon>Bacteria</taxon>
        <taxon>Pseudomonadati</taxon>
        <taxon>Planctomycetota</taxon>
        <taxon>Planctomycetia</taxon>
        <taxon>Pirellulales</taxon>
        <taxon>Pirellulaceae</taxon>
        <taxon>Roseimaritima</taxon>
    </lineage>
</organism>